<dbReference type="InterPro" id="IPR003567">
    <property type="entry name" value="Cyt_c_biogenesis"/>
</dbReference>
<dbReference type="InterPro" id="IPR002541">
    <property type="entry name" value="Cyt_c_assembly"/>
</dbReference>
<feature type="transmembrane region" description="Helical" evidence="3">
    <location>
        <begin position="225"/>
        <end position="242"/>
    </location>
</feature>
<sequence>MGLFGGLVLGVGIMMGAYWAYETLNFGGYWNWDPVENAVYIPWLVLIAGLHTMVVYKRSKHALRTSFILVITTFLLVLYATFLTRSGILGNASVHSFTDLGLSGQLFAYLAAFVILSILLLVRHWKAIPATEKELTTYNSEFWVFIGVVVLCLGAFQVLVTTSIPVYNSFLGFIGIKSNMALPADQIAHYTKFQLWMGVGIALLSGLAQLLWYQKNDKTKVVNALSVPLILTFLFVSLVYMLGKIDFIPKVDTFPYFVLLFVTVFAIFANLSMVFTLIRRKVNLSGGAISHIGIALMLFGMLFSSGYSNIISKNTSGLLYSRDFPDDINRDNVLLFRNDKVKMGAYDVSYRGRYFEVKGFPEYVNKQLLFQLDDVHQAIARADIKYKDKVHFKTGDTVDVYPENTYYQIEFKNRETGKAFTLYPGHR</sequence>
<dbReference type="PANTHER" id="PTHR43653">
    <property type="entry name" value="CYTOCHROME C ASSEMBLY PROTEIN-RELATED"/>
    <property type="match status" value="1"/>
</dbReference>
<feature type="transmembrane region" description="Helical" evidence="3">
    <location>
        <begin position="142"/>
        <end position="160"/>
    </location>
</feature>
<evidence type="ECO:0000256" key="2">
    <source>
        <dbReference type="ARBA" id="ARBA00022748"/>
    </source>
</evidence>
<feature type="transmembrane region" description="Helical" evidence="3">
    <location>
        <begin position="63"/>
        <end position="82"/>
    </location>
</feature>
<dbReference type="EMBL" id="QASA01000001">
    <property type="protein sequence ID" value="RDC65284.1"/>
    <property type="molecule type" value="Genomic_DNA"/>
</dbReference>
<dbReference type="Pfam" id="PF01578">
    <property type="entry name" value="Cytochrom_C_asm"/>
    <property type="match status" value="1"/>
</dbReference>
<keyword evidence="6" id="KW-1185">Reference proteome</keyword>
<dbReference type="AlphaFoldDB" id="A0A369QKM5"/>
<evidence type="ECO:0000313" key="5">
    <source>
        <dbReference type="EMBL" id="RDC65284.1"/>
    </source>
</evidence>
<feature type="transmembrane region" description="Helical" evidence="3">
    <location>
        <begin position="195"/>
        <end position="213"/>
    </location>
</feature>
<evidence type="ECO:0000256" key="1">
    <source>
        <dbReference type="ARBA" id="ARBA00009186"/>
    </source>
</evidence>
<dbReference type="Proteomes" id="UP000253919">
    <property type="component" value="Unassembled WGS sequence"/>
</dbReference>
<dbReference type="RefSeq" id="WP_317047615.1">
    <property type="nucleotide sequence ID" value="NZ_QASA01000001.1"/>
</dbReference>
<evidence type="ECO:0000313" key="6">
    <source>
        <dbReference type="Proteomes" id="UP000253919"/>
    </source>
</evidence>
<keyword evidence="2" id="KW-0201">Cytochrome c-type biogenesis</keyword>
<dbReference type="GO" id="GO:0020037">
    <property type="term" value="F:heme binding"/>
    <property type="evidence" value="ECO:0007669"/>
    <property type="project" value="InterPro"/>
</dbReference>
<dbReference type="GO" id="GO:0016020">
    <property type="term" value="C:membrane"/>
    <property type="evidence" value="ECO:0007669"/>
    <property type="project" value="InterPro"/>
</dbReference>
<evidence type="ECO:0000259" key="4">
    <source>
        <dbReference type="Pfam" id="PF01578"/>
    </source>
</evidence>
<keyword evidence="3" id="KW-0472">Membrane</keyword>
<feature type="transmembrane region" description="Helical" evidence="3">
    <location>
        <begin position="284"/>
        <end position="303"/>
    </location>
</feature>
<protein>
    <submittedName>
        <fullName evidence="5">Putative cytochrome c biosynthesis protein</fullName>
    </submittedName>
</protein>
<dbReference type="PRINTS" id="PR01410">
    <property type="entry name" value="CCBIOGENESIS"/>
</dbReference>
<gene>
    <name evidence="5" type="ORF">AHMF7616_03914</name>
</gene>
<feature type="transmembrane region" description="Helical" evidence="3">
    <location>
        <begin position="254"/>
        <end position="278"/>
    </location>
</feature>
<dbReference type="GO" id="GO:0017004">
    <property type="term" value="P:cytochrome complex assembly"/>
    <property type="evidence" value="ECO:0007669"/>
    <property type="project" value="UniProtKB-KW"/>
</dbReference>
<feature type="transmembrane region" description="Helical" evidence="3">
    <location>
        <begin position="40"/>
        <end position="56"/>
    </location>
</feature>
<keyword evidence="3" id="KW-1133">Transmembrane helix</keyword>
<dbReference type="GO" id="GO:0015232">
    <property type="term" value="F:heme transmembrane transporter activity"/>
    <property type="evidence" value="ECO:0007669"/>
    <property type="project" value="InterPro"/>
</dbReference>
<proteinExistence type="inferred from homology"/>
<comment type="caution">
    <text evidence="5">The sequence shown here is derived from an EMBL/GenBank/DDBJ whole genome shotgun (WGS) entry which is preliminary data.</text>
</comment>
<accession>A0A369QKM5</accession>
<feature type="domain" description="Cytochrome c assembly protein" evidence="4">
    <location>
        <begin position="4"/>
        <end position="86"/>
    </location>
</feature>
<dbReference type="PANTHER" id="PTHR43653:SF1">
    <property type="entry name" value="CYTOCHROME C-TYPE BIOGENESIS PROTEIN CCMF"/>
    <property type="match status" value="1"/>
</dbReference>
<evidence type="ECO:0000256" key="3">
    <source>
        <dbReference type="SAM" id="Phobius"/>
    </source>
</evidence>
<comment type="similarity">
    <text evidence="1">Belongs to the CcmF/CycK/Ccl1/NrfE/CcsA family.</text>
</comment>
<organism evidence="5 6">
    <name type="scientific">Adhaeribacter pallidiroseus</name>
    <dbReference type="NCBI Taxonomy" id="2072847"/>
    <lineage>
        <taxon>Bacteria</taxon>
        <taxon>Pseudomonadati</taxon>
        <taxon>Bacteroidota</taxon>
        <taxon>Cytophagia</taxon>
        <taxon>Cytophagales</taxon>
        <taxon>Hymenobacteraceae</taxon>
        <taxon>Adhaeribacter</taxon>
    </lineage>
</organism>
<keyword evidence="3" id="KW-0812">Transmembrane</keyword>
<feature type="transmembrane region" description="Helical" evidence="3">
    <location>
        <begin position="102"/>
        <end position="122"/>
    </location>
</feature>
<reference evidence="5 6" key="1">
    <citation type="submission" date="2018-04" db="EMBL/GenBank/DDBJ databases">
        <title>Adhaeribacter sp. HMF7616 genome sequencing and assembly.</title>
        <authorList>
            <person name="Kang H."/>
            <person name="Kang J."/>
            <person name="Cha I."/>
            <person name="Kim H."/>
            <person name="Joh K."/>
        </authorList>
    </citation>
    <scope>NUCLEOTIDE SEQUENCE [LARGE SCALE GENOMIC DNA]</scope>
    <source>
        <strain evidence="5 6">HMF7616</strain>
    </source>
</reference>
<name>A0A369QKM5_9BACT</name>